<dbReference type="OrthoDB" id="1926878at2759"/>
<dbReference type="STRING" id="1295533.A0A1E3HTD5"/>
<dbReference type="PANTHER" id="PTHR10763:SF26">
    <property type="entry name" value="CELL DIVISION CONTROL PROTEIN 6 HOMOLOG"/>
    <property type="match status" value="1"/>
</dbReference>
<sequence>MPSPKRTRSEDGSTPSSTPSTPSSSRSHTRAAAPVENTPVTPSTAASARLSSRRQILTRSQSTTTNLSDLARPPRRTTLLGPTSSLPNMGSPSNPFTTGTNFAMTPPTTRTRSSGTSMLLRTQSTPSLTSAGSSSLKSLAGAPAGESEKPEKDGLGESRRFGKGKENIPPKRAEQNDEDEGPRKRIRMSSRSSFTGASGRGRSGSVASIRSESTNNGRHASLAPSTSSMASWGRASSPTPSDASFSTTIPDLPTPTQSFDRLTFDSDPLETPTKSRATRAHGLLTPPPSSPSTMDVDPLELSAGPRFTKEVGAYKQLKAALRLSAVSGSSLDDTIIGRDEEKSIISAYLNNTDSTTDVGMYVSGPPGTGKTASVSAFGRQRAAQGWKVVELGCMGLKVGDVWKRLGEEFGCGKSEKDVVEYIKFEATPTFIILDEVDSLMPPPPSKAPSAVSHLLAKLFSLPHSNPSVKLIAISNTLDLTIRARLVLPNNLQPSVLPFKAYGSTDMSNIVNSRIAAAAVEGVKVDNMTITLLGKKVEAQNGDLRMCLGVLGSAISLAEAEYVKKLSHNPDPSKPVVMTKVAITHMMKALASYTAKLRASAGSAVGGKASETGKKVKSVQLQGKMVLLSMLVYLMRVKAGLHGCPSMKAASAPASADPEIPAPVLYATYSHLLSHNTSPFPPAAQSDYLDLLTHLESLGLISQTATSGRGGAAGNVVKIVLCVREEEVREGLGLGEGQERGIAEEEVQKVWEREEGRVRRVREKAANAAKAGQDDE</sequence>
<dbReference type="InterPro" id="IPR027417">
    <property type="entry name" value="P-loop_NTPase"/>
</dbReference>
<dbReference type="EMBL" id="AWGJ01000005">
    <property type="protein sequence ID" value="ODN79619.1"/>
    <property type="molecule type" value="Genomic_DNA"/>
</dbReference>
<evidence type="ECO:0000256" key="1">
    <source>
        <dbReference type="ARBA" id="ARBA00022705"/>
    </source>
</evidence>
<dbReference type="Gene3D" id="3.40.50.300">
    <property type="entry name" value="P-loop containing nucleotide triphosphate hydrolases"/>
    <property type="match status" value="1"/>
</dbReference>
<dbReference type="InterPro" id="IPR003959">
    <property type="entry name" value="ATPase_AAA_core"/>
</dbReference>
<evidence type="ECO:0000313" key="4">
    <source>
        <dbReference type="EMBL" id="ODN79619.1"/>
    </source>
</evidence>
<dbReference type="SUPFAM" id="SSF52540">
    <property type="entry name" value="P-loop containing nucleoside triphosphate hydrolases"/>
    <property type="match status" value="1"/>
</dbReference>
<name>A0A1E3HTD5_9TREE</name>
<reference evidence="4 5" key="1">
    <citation type="submission" date="2016-06" db="EMBL/GenBank/DDBJ databases">
        <title>Evolution of pathogenesis and genome organization in the Tremellales.</title>
        <authorList>
            <person name="Cuomo C."/>
            <person name="Litvintseva A."/>
            <person name="Heitman J."/>
            <person name="Chen Y."/>
            <person name="Sun S."/>
            <person name="Springer D."/>
            <person name="Dromer F."/>
            <person name="Young S."/>
            <person name="Zeng Q."/>
            <person name="Chapman S."/>
            <person name="Gujja S."/>
            <person name="Saif S."/>
            <person name="Birren B."/>
        </authorList>
    </citation>
    <scope>NUCLEOTIDE SEQUENCE [LARGE SCALE GENOMIC DNA]</scope>
    <source>
        <strain evidence="4 5">CBS 6039</strain>
    </source>
</reference>
<feature type="compositionally biased region" description="Polar residues" evidence="2">
    <location>
        <begin position="212"/>
        <end position="260"/>
    </location>
</feature>
<dbReference type="FunFam" id="3.40.50.300:FF:003200">
    <property type="entry name" value="DNA clamp loader, putative"/>
    <property type="match status" value="1"/>
</dbReference>
<keyword evidence="1" id="KW-0235">DNA replication</keyword>
<proteinExistence type="predicted"/>
<dbReference type="CDD" id="cd00009">
    <property type="entry name" value="AAA"/>
    <property type="match status" value="1"/>
</dbReference>
<dbReference type="InterPro" id="IPR050311">
    <property type="entry name" value="ORC1/CDC6"/>
</dbReference>
<protein>
    <recommendedName>
        <fullName evidence="3">AAA+ ATPase domain-containing protein</fullName>
    </recommendedName>
</protein>
<dbReference type="RefSeq" id="XP_018994466.1">
    <property type="nucleotide sequence ID" value="XM_019137440.1"/>
</dbReference>
<dbReference type="Proteomes" id="UP000094065">
    <property type="component" value="Unassembled WGS sequence"/>
</dbReference>
<accession>A0A1E3HTD5</accession>
<keyword evidence="5" id="KW-1185">Reference proteome</keyword>
<evidence type="ECO:0000256" key="2">
    <source>
        <dbReference type="SAM" id="MobiDB-lite"/>
    </source>
</evidence>
<comment type="caution">
    <text evidence="4">The sequence shown here is derived from an EMBL/GenBank/DDBJ whole genome shotgun (WGS) entry which is preliminary data.</text>
</comment>
<dbReference type="GO" id="GO:0006270">
    <property type="term" value="P:DNA replication initiation"/>
    <property type="evidence" value="ECO:0007669"/>
    <property type="project" value="TreeGrafter"/>
</dbReference>
<feature type="compositionally biased region" description="Polar residues" evidence="2">
    <location>
        <begin position="55"/>
        <end position="68"/>
    </location>
</feature>
<dbReference type="GO" id="GO:0005634">
    <property type="term" value="C:nucleus"/>
    <property type="evidence" value="ECO:0007669"/>
    <property type="project" value="TreeGrafter"/>
</dbReference>
<dbReference type="PANTHER" id="PTHR10763">
    <property type="entry name" value="CELL DIVISION CONTROL PROTEIN 6-RELATED"/>
    <property type="match status" value="1"/>
</dbReference>
<feature type="compositionally biased region" description="Low complexity" evidence="2">
    <location>
        <begin position="13"/>
        <end position="34"/>
    </location>
</feature>
<evidence type="ECO:0000259" key="3">
    <source>
        <dbReference type="SMART" id="SM00382"/>
    </source>
</evidence>
<feature type="compositionally biased region" description="Low complexity" evidence="2">
    <location>
        <begin position="45"/>
        <end position="54"/>
    </location>
</feature>
<dbReference type="InterPro" id="IPR003593">
    <property type="entry name" value="AAA+_ATPase"/>
</dbReference>
<dbReference type="GeneID" id="30154870"/>
<feature type="domain" description="AAA+ ATPase" evidence="3">
    <location>
        <begin position="356"/>
        <end position="494"/>
    </location>
</feature>
<feature type="compositionally biased region" description="Basic and acidic residues" evidence="2">
    <location>
        <begin position="146"/>
        <end position="175"/>
    </location>
</feature>
<dbReference type="GO" id="GO:0033314">
    <property type="term" value="P:mitotic DNA replication checkpoint signaling"/>
    <property type="evidence" value="ECO:0007669"/>
    <property type="project" value="TreeGrafter"/>
</dbReference>
<feature type="compositionally biased region" description="Low complexity" evidence="2">
    <location>
        <begin position="104"/>
        <end position="145"/>
    </location>
</feature>
<dbReference type="GO" id="GO:0003688">
    <property type="term" value="F:DNA replication origin binding"/>
    <property type="evidence" value="ECO:0007669"/>
    <property type="project" value="TreeGrafter"/>
</dbReference>
<feature type="compositionally biased region" description="Polar residues" evidence="2">
    <location>
        <begin position="80"/>
        <end position="103"/>
    </location>
</feature>
<organism evidence="4 5">
    <name type="scientific">Cryptococcus amylolentus CBS 6039</name>
    <dbReference type="NCBI Taxonomy" id="1295533"/>
    <lineage>
        <taxon>Eukaryota</taxon>
        <taxon>Fungi</taxon>
        <taxon>Dikarya</taxon>
        <taxon>Basidiomycota</taxon>
        <taxon>Agaricomycotina</taxon>
        <taxon>Tremellomycetes</taxon>
        <taxon>Tremellales</taxon>
        <taxon>Cryptococcaceae</taxon>
        <taxon>Cryptococcus</taxon>
    </lineage>
</organism>
<feature type="region of interest" description="Disordered" evidence="2">
    <location>
        <begin position="1"/>
        <end position="297"/>
    </location>
</feature>
<dbReference type="GO" id="GO:0016887">
    <property type="term" value="F:ATP hydrolysis activity"/>
    <property type="evidence" value="ECO:0007669"/>
    <property type="project" value="InterPro"/>
</dbReference>
<dbReference type="AlphaFoldDB" id="A0A1E3HTD5"/>
<gene>
    <name evidence="4" type="ORF">L202_03561</name>
</gene>
<evidence type="ECO:0000313" key="5">
    <source>
        <dbReference type="Proteomes" id="UP000094065"/>
    </source>
</evidence>
<dbReference type="Gene3D" id="1.10.8.60">
    <property type="match status" value="1"/>
</dbReference>
<dbReference type="Pfam" id="PF00004">
    <property type="entry name" value="AAA"/>
    <property type="match status" value="1"/>
</dbReference>
<dbReference type="GO" id="GO:0005524">
    <property type="term" value="F:ATP binding"/>
    <property type="evidence" value="ECO:0007669"/>
    <property type="project" value="InterPro"/>
</dbReference>
<dbReference type="SMART" id="SM00382">
    <property type="entry name" value="AAA"/>
    <property type="match status" value="1"/>
</dbReference>